<dbReference type="NCBIfam" id="NF001204">
    <property type="entry name" value="PRK00166.1"/>
    <property type="match status" value="1"/>
</dbReference>
<evidence type="ECO:0000256" key="3">
    <source>
        <dbReference type="ARBA" id="ARBA00012506"/>
    </source>
</evidence>
<feature type="domain" description="Calcineurin-like phosphoesterase" evidence="9">
    <location>
        <begin position="5"/>
        <end position="225"/>
    </location>
</feature>
<sequence>MTDYAVGDIHGCLPALERMLDRVGFSPSRDCLWSVGDLINRGPDSLGTLRYCERLGNATKVVLGNHDLHLLAAVFGGHGVRSKDTIGPILEAEDADRLVDWLRHQRVMEYDANRDLAMVHAGLPHVWSVDAAQRYARELEAVIQGPEAEAFFREMYGNEPGRWDDGLAGVARWRLITNYFTRMRFIAADGTLDLATKDTGTDGPAGYAPWFQYERPDQTRVVFGHWAALNGATNSDRYIGLDTGCVWGGRLSLMNLDTGERLYEPGR</sequence>
<dbReference type="NCBIfam" id="TIGR00668">
    <property type="entry name" value="apaH"/>
    <property type="match status" value="1"/>
</dbReference>
<dbReference type="PIRSF" id="PIRSF000903">
    <property type="entry name" value="B5n-ttraPtase_sm"/>
    <property type="match status" value="1"/>
</dbReference>
<evidence type="ECO:0000256" key="7">
    <source>
        <dbReference type="ARBA" id="ARBA00033210"/>
    </source>
</evidence>
<dbReference type="AlphaFoldDB" id="A0A2A2I2B9"/>
<organism evidence="10 11">
    <name type="scientific">Tamilnaduibacter salinus</name>
    <dbReference type="NCBI Taxonomy" id="1484056"/>
    <lineage>
        <taxon>Bacteria</taxon>
        <taxon>Pseudomonadati</taxon>
        <taxon>Pseudomonadota</taxon>
        <taxon>Gammaproteobacteria</taxon>
        <taxon>Pseudomonadales</taxon>
        <taxon>Marinobacteraceae</taxon>
        <taxon>Tamilnaduibacter</taxon>
    </lineage>
</organism>
<accession>A0A2A2I2B9</accession>
<dbReference type="InterPro" id="IPR029052">
    <property type="entry name" value="Metallo-depent_PP-like"/>
</dbReference>
<dbReference type="EC" id="3.6.1.41" evidence="3"/>
<protein>
    <recommendedName>
        <fullName evidence="3">bis(5'-nucleosyl)-tetraphosphatase (symmetrical)</fullName>
        <ecNumber evidence="3">3.6.1.41</ecNumber>
    </recommendedName>
    <alternativeName>
        <fullName evidence="6">Ap4A hydrolase</fullName>
    </alternativeName>
    <alternativeName>
        <fullName evidence="5">Diadenosine 5',5'''-P1,P4-tetraphosphate pyrophosphohydrolase</fullName>
    </alternativeName>
    <alternativeName>
        <fullName evidence="7">Diadenosine tetraphosphatase</fullName>
    </alternativeName>
</protein>
<dbReference type="Gene3D" id="3.60.21.10">
    <property type="match status" value="1"/>
</dbReference>
<evidence type="ECO:0000256" key="5">
    <source>
        <dbReference type="ARBA" id="ARBA00031248"/>
    </source>
</evidence>
<comment type="function">
    <text evidence="1">Hydrolyzes diadenosine 5',5'''-P1,P4-tetraphosphate to yield ADP.</text>
</comment>
<dbReference type="Proteomes" id="UP000218332">
    <property type="component" value="Unassembled WGS sequence"/>
</dbReference>
<reference evidence="10 11" key="1">
    <citation type="submission" date="2017-07" db="EMBL/GenBank/DDBJ databases">
        <title>Tamlnaduibacter salinus (Mi-7) genome sequencing.</title>
        <authorList>
            <person name="Verma A."/>
            <person name="Krishnamurthi S."/>
        </authorList>
    </citation>
    <scope>NUCLEOTIDE SEQUENCE [LARGE SCALE GENOMIC DNA]</scope>
    <source>
        <strain evidence="10 11">Mi-7</strain>
    </source>
</reference>
<keyword evidence="11" id="KW-1185">Reference proteome</keyword>
<dbReference type="Pfam" id="PF00149">
    <property type="entry name" value="Metallophos"/>
    <property type="match status" value="1"/>
</dbReference>
<name>A0A2A2I2B9_9GAMM</name>
<gene>
    <name evidence="10" type="ORF">CF392_09440</name>
</gene>
<dbReference type="SUPFAM" id="SSF56300">
    <property type="entry name" value="Metallo-dependent phosphatases"/>
    <property type="match status" value="1"/>
</dbReference>
<comment type="catalytic activity">
    <reaction evidence="8">
        <text>P(1),P(4)-bis(5'-adenosyl) tetraphosphate + H2O = 2 ADP + 2 H(+)</text>
        <dbReference type="Rhea" id="RHEA:24252"/>
        <dbReference type="ChEBI" id="CHEBI:15377"/>
        <dbReference type="ChEBI" id="CHEBI:15378"/>
        <dbReference type="ChEBI" id="CHEBI:58141"/>
        <dbReference type="ChEBI" id="CHEBI:456216"/>
        <dbReference type="EC" id="3.6.1.41"/>
    </reaction>
</comment>
<dbReference type="RefSeq" id="WP_095611209.1">
    <property type="nucleotide sequence ID" value="NZ_NMPM01000049.1"/>
</dbReference>
<evidence type="ECO:0000256" key="2">
    <source>
        <dbReference type="ARBA" id="ARBA00005419"/>
    </source>
</evidence>
<evidence type="ECO:0000259" key="9">
    <source>
        <dbReference type="Pfam" id="PF00149"/>
    </source>
</evidence>
<evidence type="ECO:0000256" key="1">
    <source>
        <dbReference type="ARBA" id="ARBA00003413"/>
    </source>
</evidence>
<dbReference type="EMBL" id="NMPM01000049">
    <property type="protein sequence ID" value="PAV25742.1"/>
    <property type="molecule type" value="Genomic_DNA"/>
</dbReference>
<proteinExistence type="inferred from homology"/>
<evidence type="ECO:0000256" key="4">
    <source>
        <dbReference type="ARBA" id="ARBA00022801"/>
    </source>
</evidence>
<evidence type="ECO:0000256" key="8">
    <source>
        <dbReference type="ARBA" id="ARBA00049417"/>
    </source>
</evidence>
<dbReference type="GO" id="GO:0008803">
    <property type="term" value="F:bis(5'-nucleosyl)-tetraphosphatase (symmetrical) activity"/>
    <property type="evidence" value="ECO:0007669"/>
    <property type="project" value="UniProtKB-EC"/>
</dbReference>
<evidence type="ECO:0000313" key="11">
    <source>
        <dbReference type="Proteomes" id="UP000218332"/>
    </source>
</evidence>
<dbReference type="InterPro" id="IPR004617">
    <property type="entry name" value="ApaH"/>
</dbReference>
<dbReference type="PANTHER" id="PTHR40942">
    <property type="match status" value="1"/>
</dbReference>
<comment type="caution">
    <text evidence="10">The sequence shown here is derived from an EMBL/GenBank/DDBJ whole genome shotgun (WGS) entry which is preliminary data.</text>
</comment>
<dbReference type="PANTHER" id="PTHR40942:SF4">
    <property type="entry name" value="CYTOCHROME C5"/>
    <property type="match status" value="1"/>
</dbReference>
<dbReference type="InterPro" id="IPR004843">
    <property type="entry name" value="Calcineurin-like_PHP"/>
</dbReference>
<dbReference type="CDD" id="cd07422">
    <property type="entry name" value="MPP_ApaH"/>
    <property type="match status" value="1"/>
</dbReference>
<comment type="similarity">
    <text evidence="2">Belongs to the Ap4A hydrolase family.</text>
</comment>
<evidence type="ECO:0000313" key="10">
    <source>
        <dbReference type="EMBL" id="PAV25742.1"/>
    </source>
</evidence>
<evidence type="ECO:0000256" key="6">
    <source>
        <dbReference type="ARBA" id="ARBA00032248"/>
    </source>
</evidence>
<keyword evidence="4" id="KW-0378">Hydrolase</keyword>